<dbReference type="Proteomes" id="UP001162992">
    <property type="component" value="Chromosome 3"/>
</dbReference>
<dbReference type="EMBL" id="CM055094">
    <property type="protein sequence ID" value="KAJ7562827.1"/>
    <property type="molecule type" value="Genomic_DNA"/>
</dbReference>
<keyword evidence="2" id="KW-1185">Reference proteome</keyword>
<comment type="caution">
    <text evidence="1">The sequence shown here is derived from an EMBL/GenBank/DDBJ whole genome shotgun (WGS) entry which is preliminary data.</text>
</comment>
<sequence>MDEVEDRSKSPNGISKTTDPDVSKPTDDSSSSLVDNSADGKKVGKNAVCEMESTSREVDIDTNPEDVKAPGLFERIKEEVEAVTQDVHGKHDSTDKQHSGFFHHLADKLGIHMQQKGSQSE</sequence>
<accession>A0ACC2E8P2</accession>
<gene>
    <name evidence="1" type="ORF">O6H91_03G085700</name>
</gene>
<protein>
    <submittedName>
        <fullName evidence="1">Uncharacterized protein</fullName>
    </submittedName>
</protein>
<reference evidence="2" key="1">
    <citation type="journal article" date="2024" name="Proc. Natl. Acad. Sci. U.S.A.">
        <title>Extraordinary preservation of gene collinearity over three hundred million years revealed in homosporous lycophytes.</title>
        <authorList>
            <person name="Li C."/>
            <person name="Wickell D."/>
            <person name="Kuo L.Y."/>
            <person name="Chen X."/>
            <person name="Nie B."/>
            <person name="Liao X."/>
            <person name="Peng D."/>
            <person name="Ji J."/>
            <person name="Jenkins J."/>
            <person name="Williams M."/>
            <person name="Shu S."/>
            <person name="Plott C."/>
            <person name="Barry K."/>
            <person name="Rajasekar S."/>
            <person name="Grimwood J."/>
            <person name="Han X."/>
            <person name="Sun S."/>
            <person name="Hou Z."/>
            <person name="He W."/>
            <person name="Dai G."/>
            <person name="Sun C."/>
            <person name="Schmutz J."/>
            <person name="Leebens-Mack J.H."/>
            <person name="Li F.W."/>
            <person name="Wang L."/>
        </authorList>
    </citation>
    <scope>NUCLEOTIDE SEQUENCE [LARGE SCALE GENOMIC DNA]</scope>
    <source>
        <strain evidence="2">cv. PW_Plant_1</strain>
    </source>
</reference>
<name>A0ACC2E8P2_DIPCM</name>
<evidence type="ECO:0000313" key="1">
    <source>
        <dbReference type="EMBL" id="KAJ7562827.1"/>
    </source>
</evidence>
<evidence type="ECO:0000313" key="2">
    <source>
        <dbReference type="Proteomes" id="UP001162992"/>
    </source>
</evidence>
<organism evidence="1 2">
    <name type="scientific">Diphasiastrum complanatum</name>
    <name type="common">Issler's clubmoss</name>
    <name type="synonym">Lycopodium complanatum</name>
    <dbReference type="NCBI Taxonomy" id="34168"/>
    <lineage>
        <taxon>Eukaryota</taxon>
        <taxon>Viridiplantae</taxon>
        <taxon>Streptophyta</taxon>
        <taxon>Embryophyta</taxon>
        <taxon>Tracheophyta</taxon>
        <taxon>Lycopodiopsida</taxon>
        <taxon>Lycopodiales</taxon>
        <taxon>Lycopodiaceae</taxon>
        <taxon>Lycopodioideae</taxon>
        <taxon>Diphasiastrum</taxon>
    </lineage>
</organism>
<proteinExistence type="predicted"/>